<organism evidence="1 2">
    <name type="scientific">Candidatus Lloydbacteria bacterium RIFCSPHIGHO2_01_FULL_49_22</name>
    <dbReference type="NCBI Taxonomy" id="1798658"/>
    <lineage>
        <taxon>Bacteria</taxon>
        <taxon>Candidatus Lloydiibacteriota</taxon>
    </lineage>
</organism>
<accession>A0A1G2D0T4</accession>
<evidence type="ECO:0000313" key="2">
    <source>
        <dbReference type="Proteomes" id="UP000177122"/>
    </source>
</evidence>
<dbReference type="Proteomes" id="UP000177122">
    <property type="component" value="Unassembled WGS sequence"/>
</dbReference>
<name>A0A1G2D0T4_9BACT</name>
<evidence type="ECO:0000313" key="1">
    <source>
        <dbReference type="EMBL" id="OGZ06368.1"/>
    </source>
</evidence>
<reference evidence="1 2" key="1">
    <citation type="journal article" date="2016" name="Nat. Commun.">
        <title>Thousands of microbial genomes shed light on interconnected biogeochemical processes in an aquifer system.</title>
        <authorList>
            <person name="Anantharaman K."/>
            <person name="Brown C.T."/>
            <person name="Hug L.A."/>
            <person name="Sharon I."/>
            <person name="Castelle C.J."/>
            <person name="Probst A.J."/>
            <person name="Thomas B.C."/>
            <person name="Singh A."/>
            <person name="Wilkins M.J."/>
            <person name="Karaoz U."/>
            <person name="Brodie E.L."/>
            <person name="Williams K.H."/>
            <person name="Hubbard S.S."/>
            <person name="Banfield J.F."/>
        </authorList>
    </citation>
    <scope>NUCLEOTIDE SEQUENCE [LARGE SCALE GENOMIC DNA]</scope>
</reference>
<protein>
    <recommendedName>
        <fullName evidence="3">Transglutaminase-like domain-containing protein</fullName>
    </recommendedName>
</protein>
<gene>
    <name evidence="1" type="ORF">A2845_00190</name>
</gene>
<dbReference type="AlphaFoldDB" id="A0A1G2D0T4"/>
<evidence type="ECO:0008006" key="3">
    <source>
        <dbReference type="Google" id="ProtNLM"/>
    </source>
</evidence>
<dbReference type="EMBL" id="MHLI01000004">
    <property type="protein sequence ID" value="OGZ06368.1"/>
    <property type="molecule type" value="Genomic_DNA"/>
</dbReference>
<sequence length="201" mass="22676">MGLSEKELEIFSALGTPAAIQSFVSAIPHNFERNGDSCMSVREVLAKRRAHCIEGAVVAALAFWVHGEKPLLMDLVAGGGDFDHVVALFKRNGCWGAISKGNHAYTLYRDPIYRTLRELAMSYFHEYYDTDGIKTLRAYSLPFDIRKYQPEEWVTGEDAWTIAEDIGKVRHFPLISAHQASSLREIDDIERTVAKITITKR</sequence>
<proteinExistence type="predicted"/>
<comment type="caution">
    <text evidence="1">The sequence shown here is derived from an EMBL/GenBank/DDBJ whole genome shotgun (WGS) entry which is preliminary data.</text>
</comment>